<dbReference type="InterPro" id="IPR006226">
    <property type="entry name" value="Mtu_PIN"/>
</dbReference>
<keyword evidence="2 6" id="KW-0540">Nuclease</keyword>
<keyword evidence="1 6" id="KW-1277">Toxin-antitoxin system</keyword>
<evidence type="ECO:0000256" key="6">
    <source>
        <dbReference type="HAMAP-Rule" id="MF_00265"/>
    </source>
</evidence>
<evidence type="ECO:0000313" key="9">
    <source>
        <dbReference type="Proteomes" id="UP001428817"/>
    </source>
</evidence>
<evidence type="ECO:0000256" key="4">
    <source>
        <dbReference type="ARBA" id="ARBA00022801"/>
    </source>
</evidence>
<keyword evidence="3 6" id="KW-0479">Metal-binding</keyword>
<evidence type="ECO:0000259" key="7">
    <source>
        <dbReference type="Pfam" id="PF01850"/>
    </source>
</evidence>
<dbReference type="InterPro" id="IPR022907">
    <property type="entry name" value="VapC_family"/>
</dbReference>
<accession>A0ABP9Q8S6</accession>
<keyword evidence="5 6" id="KW-0460">Magnesium</keyword>
<comment type="caution">
    <text evidence="8">The sequence shown here is derived from an EMBL/GenBank/DDBJ whole genome shotgun (WGS) entry which is preliminary data.</text>
</comment>
<comment type="cofactor">
    <cofactor evidence="6">
        <name>Mg(2+)</name>
        <dbReference type="ChEBI" id="CHEBI:18420"/>
    </cofactor>
</comment>
<name>A0ABP9Q8S6_9PSEU</name>
<dbReference type="InterPro" id="IPR002716">
    <property type="entry name" value="PIN_dom"/>
</dbReference>
<dbReference type="NCBIfam" id="TIGR00028">
    <property type="entry name" value="Mtu_PIN_fam"/>
    <property type="match status" value="1"/>
</dbReference>
<keyword evidence="9" id="KW-1185">Reference proteome</keyword>
<keyword evidence="6" id="KW-0800">Toxin</keyword>
<evidence type="ECO:0000256" key="1">
    <source>
        <dbReference type="ARBA" id="ARBA00022649"/>
    </source>
</evidence>
<sequence length="142" mass="16142">MYLLDVGVWLSAIWGRHVHHPAVATWMDRQREGLVMCRVTQMSLLRLLSNKAVMGGDVLERSEAWRVLDRLRADERVLWAEEPVRLEQVWRALSARNDASHQLWTDDYLAAFAQVAGLELVTLDRAAAGRHPSVRVACLGTE</sequence>
<gene>
    <name evidence="6" type="primary">vapC</name>
    <name evidence="8" type="ORF">GCM10023321_38800</name>
</gene>
<protein>
    <recommendedName>
        <fullName evidence="6">Ribonuclease VapC</fullName>
        <shortName evidence="6">RNase VapC</shortName>
        <ecNumber evidence="6">3.1.-.-</ecNumber>
    </recommendedName>
    <alternativeName>
        <fullName evidence="6">Toxin VapC</fullName>
    </alternativeName>
</protein>
<dbReference type="InterPro" id="IPR029060">
    <property type="entry name" value="PIN-like_dom_sf"/>
</dbReference>
<dbReference type="Gene3D" id="3.40.50.1010">
    <property type="entry name" value="5'-nuclease"/>
    <property type="match status" value="1"/>
</dbReference>
<dbReference type="Pfam" id="PF01850">
    <property type="entry name" value="PIN"/>
    <property type="match status" value="1"/>
</dbReference>
<organism evidence="8 9">
    <name type="scientific">Pseudonocardia eucalypti</name>
    <dbReference type="NCBI Taxonomy" id="648755"/>
    <lineage>
        <taxon>Bacteria</taxon>
        <taxon>Bacillati</taxon>
        <taxon>Actinomycetota</taxon>
        <taxon>Actinomycetes</taxon>
        <taxon>Pseudonocardiales</taxon>
        <taxon>Pseudonocardiaceae</taxon>
        <taxon>Pseudonocardia</taxon>
    </lineage>
</organism>
<evidence type="ECO:0000256" key="2">
    <source>
        <dbReference type="ARBA" id="ARBA00022722"/>
    </source>
</evidence>
<dbReference type="EC" id="3.1.-.-" evidence="6"/>
<proteinExistence type="inferred from homology"/>
<feature type="binding site" evidence="6">
    <location>
        <position position="106"/>
    </location>
    <ligand>
        <name>Mg(2+)</name>
        <dbReference type="ChEBI" id="CHEBI:18420"/>
    </ligand>
</feature>
<dbReference type="Proteomes" id="UP001428817">
    <property type="component" value="Unassembled WGS sequence"/>
</dbReference>
<evidence type="ECO:0000313" key="8">
    <source>
        <dbReference type="EMBL" id="GAA5158693.1"/>
    </source>
</evidence>
<dbReference type="SUPFAM" id="SSF88723">
    <property type="entry name" value="PIN domain-like"/>
    <property type="match status" value="1"/>
</dbReference>
<comment type="function">
    <text evidence="6">Toxic component of a toxin-antitoxin (TA) system. An RNase.</text>
</comment>
<comment type="similarity">
    <text evidence="6">Belongs to the PINc/VapC protein family.</text>
</comment>
<dbReference type="EMBL" id="BAABJP010000015">
    <property type="protein sequence ID" value="GAA5158693.1"/>
    <property type="molecule type" value="Genomic_DNA"/>
</dbReference>
<keyword evidence="4 6" id="KW-0378">Hydrolase</keyword>
<reference evidence="9" key="1">
    <citation type="journal article" date="2019" name="Int. J. Syst. Evol. Microbiol.">
        <title>The Global Catalogue of Microorganisms (GCM) 10K type strain sequencing project: providing services to taxonomists for standard genome sequencing and annotation.</title>
        <authorList>
            <consortium name="The Broad Institute Genomics Platform"/>
            <consortium name="The Broad Institute Genome Sequencing Center for Infectious Disease"/>
            <person name="Wu L."/>
            <person name="Ma J."/>
        </authorList>
    </citation>
    <scope>NUCLEOTIDE SEQUENCE [LARGE SCALE GENOMIC DNA]</scope>
    <source>
        <strain evidence="9">JCM 18303</strain>
    </source>
</reference>
<evidence type="ECO:0000256" key="5">
    <source>
        <dbReference type="ARBA" id="ARBA00022842"/>
    </source>
</evidence>
<dbReference type="HAMAP" id="MF_00265">
    <property type="entry name" value="VapC_Nob1"/>
    <property type="match status" value="1"/>
</dbReference>
<feature type="binding site" evidence="6">
    <location>
        <position position="5"/>
    </location>
    <ligand>
        <name>Mg(2+)</name>
        <dbReference type="ChEBI" id="CHEBI:18420"/>
    </ligand>
</feature>
<feature type="domain" description="PIN" evidence="7">
    <location>
        <begin position="2"/>
        <end position="126"/>
    </location>
</feature>
<evidence type="ECO:0000256" key="3">
    <source>
        <dbReference type="ARBA" id="ARBA00022723"/>
    </source>
</evidence>